<dbReference type="STRING" id="3827.A0A1S3EHH4"/>
<dbReference type="KEGG" id="cam:105852947"/>
<reference evidence="2" key="1">
    <citation type="submission" date="2025-08" db="UniProtKB">
        <authorList>
            <consortium name="RefSeq"/>
        </authorList>
    </citation>
    <scope>IDENTIFICATION</scope>
    <source>
        <tissue evidence="2">Etiolated seedlings</tissue>
    </source>
</reference>
<protein>
    <submittedName>
        <fullName evidence="2">Uncharacterized protein LOC105852947</fullName>
    </submittedName>
</protein>
<organism evidence="1 2">
    <name type="scientific">Cicer arietinum</name>
    <name type="common">Chickpea</name>
    <name type="synonym">Garbanzo</name>
    <dbReference type="NCBI Taxonomy" id="3827"/>
    <lineage>
        <taxon>Eukaryota</taxon>
        <taxon>Viridiplantae</taxon>
        <taxon>Streptophyta</taxon>
        <taxon>Embryophyta</taxon>
        <taxon>Tracheophyta</taxon>
        <taxon>Spermatophyta</taxon>
        <taxon>Magnoliopsida</taxon>
        <taxon>eudicotyledons</taxon>
        <taxon>Gunneridae</taxon>
        <taxon>Pentapetalae</taxon>
        <taxon>rosids</taxon>
        <taxon>fabids</taxon>
        <taxon>Fabales</taxon>
        <taxon>Fabaceae</taxon>
        <taxon>Papilionoideae</taxon>
        <taxon>50 kb inversion clade</taxon>
        <taxon>NPAAA clade</taxon>
        <taxon>Hologalegina</taxon>
        <taxon>IRL clade</taxon>
        <taxon>Cicereae</taxon>
        <taxon>Cicer</taxon>
    </lineage>
</organism>
<dbReference type="PANTHER" id="PTHR11439:SF483">
    <property type="entry name" value="PEPTIDE SYNTHASE GLIP-LIKE, PUTATIVE (AFU_ORTHOLOGUE AFUA_3G12920)-RELATED"/>
    <property type="match status" value="1"/>
</dbReference>
<evidence type="ECO:0000313" key="1">
    <source>
        <dbReference type="Proteomes" id="UP000087171"/>
    </source>
</evidence>
<dbReference type="PANTHER" id="PTHR11439">
    <property type="entry name" value="GAG-POL-RELATED RETROTRANSPOSON"/>
    <property type="match status" value="1"/>
</dbReference>
<dbReference type="CDD" id="cd09272">
    <property type="entry name" value="RNase_HI_RT_Ty1"/>
    <property type="match status" value="1"/>
</dbReference>
<sequence>MWGRNSAPTPTKVRTKMIKEMDEPRVDATIYRQLIDSLRYLCNTRPDLAYNIGIVSGFMEEPNRKSTPRKQNVVALSSCETEYIATTHGASQAQWMNMLMKELRIQDKQVTKLKVNNKFAIHLAKDLVAHGRNKLRDQVSFFERSGQ</sequence>
<accession>A0A1S3EHH4</accession>
<dbReference type="AlphaFoldDB" id="A0A1S3EHH4"/>
<proteinExistence type="predicted"/>
<dbReference type="GeneID" id="105852947"/>
<dbReference type="RefSeq" id="XP_012575280.1">
    <property type="nucleotide sequence ID" value="XM_012719826.1"/>
</dbReference>
<evidence type="ECO:0000313" key="2">
    <source>
        <dbReference type="RefSeq" id="XP_012575280.1"/>
    </source>
</evidence>
<gene>
    <name evidence="2" type="primary">LOC105852947</name>
</gene>
<name>A0A1S3EHH4_CICAR</name>
<keyword evidence="1" id="KW-1185">Reference proteome</keyword>
<dbReference type="Proteomes" id="UP000087171">
    <property type="component" value="Unplaced"/>
</dbReference>
<dbReference type="OrthoDB" id="1935999at2759"/>